<evidence type="ECO:0000313" key="2">
    <source>
        <dbReference type="EMBL" id="KAF2728556.1"/>
    </source>
</evidence>
<gene>
    <name evidence="2" type="ORF">EJ04DRAFT_591161</name>
</gene>
<feature type="region of interest" description="Disordered" evidence="1">
    <location>
        <begin position="643"/>
        <end position="692"/>
    </location>
</feature>
<feature type="compositionally biased region" description="Low complexity" evidence="1">
    <location>
        <begin position="670"/>
        <end position="684"/>
    </location>
</feature>
<feature type="compositionally biased region" description="Polar residues" evidence="1">
    <location>
        <begin position="644"/>
        <end position="669"/>
    </location>
</feature>
<feature type="compositionally biased region" description="Pro residues" evidence="1">
    <location>
        <begin position="368"/>
        <end position="378"/>
    </location>
</feature>
<reference evidence="2" key="1">
    <citation type="journal article" date="2020" name="Stud. Mycol.">
        <title>101 Dothideomycetes genomes: a test case for predicting lifestyles and emergence of pathogens.</title>
        <authorList>
            <person name="Haridas S."/>
            <person name="Albert R."/>
            <person name="Binder M."/>
            <person name="Bloem J."/>
            <person name="Labutti K."/>
            <person name="Salamov A."/>
            <person name="Andreopoulos B."/>
            <person name="Baker S."/>
            <person name="Barry K."/>
            <person name="Bills G."/>
            <person name="Bluhm B."/>
            <person name="Cannon C."/>
            <person name="Castanera R."/>
            <person name="Culley D."/>
            <person name="Daum C."/>
            <person name="Ezra D."/>
            <person name="Gonzalez J."/>
            <person name="Henrissat B."/>
            <person name="Kuo A."/>
            <person name="Liang C."/>
            <person name="Lipzen A."/>
            <person name="Lutzoni F."/>
            <person name="Magnuson J."/>
            <person name="Mondo S."/>
            <person name="Nolan M."/>
            <person name="Ohm R."/>
            <person name="Pangilinan J."/>
            <person name="Park H.-J."/>
            <person name="Ramirez L."/>
            <person name="Alfaro M."/>
            <person name="Sun H."/>
            <person name="Tritt A."/>
            <person name="Yoshinaga Y."/>
            <person name="Zwiers L.-H."/>
            <person name="Turgeon B."/>
            <person name="Goodwin S."/>
            <person name="Spatafora J."/>
            <person name="Crous P."/>
            <person name="Grigoriev I."/>
        </authorList>
    </citation>
    <scope>NUCLEOTIDE SEQUENCE</scope>
    <source>
        <strain evidence="2">CBS 125425</strain>
    </source>
</reference>
<keyword evidence="3" id="KW-1185">Reference proteome</keyword>
<dbReference type="EMBL" id="ML996275">
    <property type="protein sequence ID" value="KAF2728556.1"/>
    <property type="molecule type" value="Genomic_DNA"/>
</dbReference>
<organism evidence="2 3">
    <name type="scientific">Polyplosphaeria fusca</name>
    <dbReference type="NCBI Taxonomy" id="682080"/>
    <lineage>
        <taxon>Eukaryota</taxon>
        <taxon>Fungi</taxon>
        <taxon>Dikarya</taxon>
        <taxon>Ascomycota</taxon>
        <taxon>Pezizomycotina</taxon>
        <taxon>Dothideomycetes</taxon>
        <taxon>Pleosporomycetidae</taxon>
        <taxon>Pleosporales</taxon>
        <taxon>Tetraplosphaeriaceae</taxon>
        <taxon>Polyplosphaeria</taxon>
    </lineage>
</organism>
<dbReference type="OrthoDB" id="5430573at2759"/>
<name>A0A9P4QPE4_9PLEO</name>
<proteinExistence type="predicted"/>
<feature type="region of interest" description="Disordered" evidence="1">
    <location>
        <begin position="365"/>
        <end position="415"/>
    </location>
</feature>
<accession>A0A9P4QPE4</accession>
<dbReference type="Proteomes" id="UP000799444">
    <property type="component" value="Unassembled WGS sequence"/>
</dbReference>
<evidence type="ECO:0000313" key="3">
    <source>
        <dbReference type="Proteomes" id="UP000799444"/>
    </source>
</evidence>
<feature type="region of interest" description="Disordered" evidence="1">
    <location>
        <begin position="1"/>
        <end position="81"/>
    </location>
</feature>
<comment type="caution">
    <text evidence="2">The sequence shown here is derived from an EMBL/GenBank/DDBJ whole genome shotgun (WGS) entry which is preliminary data.</text>
</comment>
<feature type="compositionally biased region" description="Polar residues" evidence="1">
    <location>
        <begin position="42"/>
        <end position="63"/>
    </location>
</feature>
<evidence type="ECO:0000256" key="1">
    <source>
        <dbReference type="SAM" id="MobiDB-lite"/>
    </source>
</evidence>
<feature type="compositionally biased region" description="Acidic residues" evidence="1">
    <location>
        <begin position="386"/>
        <end position="399"/>
    </location>
</feature>
<dbReference type="AlphaFoldDB" id="A0A9P4QPE4"/>
<sequence>MADKIERNNTPGAGSPDLDSNTNPTLETTPSSKKEIIEQQEETPATNNDTAQNLAQPQSTGNDSPAPLSAMSDGGEADQIHDSESLREVRQIPQHVHSAYQLVYDHIRSMWTSSDDTMDAKKISKLLSEAHETIAKGANSTEFEISEVEALRMVEAIQCIKQLLKHRKKERQPWMDLLKSTMILLNHFRHHDLRWKDMMQAEVRDALLSAILERQDPKLGILKMVETALIQPAEKQVAHMHTFNNVTTLMNAKHPSAYLDALHLLDVSNGDMAFSVNEQAKFKKHDCTCPMSLISKAIEGKKDSDDWKGLIYCMHLYGVNGFEDVGEWDGLDDNKLATIRRLILTGETDADYRRYKNKLDLYARSLHPAPPESPPESPTNPNSDFDMIDSIENDEDPDAEVLHRGPAEYGGDSDDENEEELLFHLNETSYPKDSRTVAWGKSGGGKWYLNRLGPAAIGIYREQDVAIDHPDDDVDWDSPPMSLCVTNPSNRLGELRNPATNKFKYTKRHIVGIYGVSFNATKRPFGGIPESQEYEYINTKRYDDYNKNIAFPGKKKRFIGCHVRVGWREQDGTVTKSWELRGALRASTRWKQELADKAIYEAAKAAQERFNRWRGGHVEVSSRDATPADAVEYALKGREKSLGFKSTPSPILTSRSALASPVPQRSQGPSMSSRYSSHSGSRASTPMTARTTPELVSRDERLKYQVFQGVLRKYNVDDIEDLPADVRKAKFREFYDIMA</sequence>
<protein>
    <submittedName>
        <fullName evidence="2">Uncharacterized protein</fullName>
    </submittedName>
</protein>
<feature type="compositionally biased region" description="Polar residues" evidence="1">
    <location>
        <begin position="8"/>
        <end position="31"/>
    </location>
</feature>